<dbReference type="PANTHER" id="PTHR11635:SF152">
    <property type="entry name" value="CAMP-DEPENDENT PROTEIN KINASE TYPE I REGULATORY SUBUNIT-RELATED"/>
    <property type="match status" value="1"/>
</dbReference>
<dbReference type="CDD" id="cd00038">
    <property type="entry name" value="CAP_ED"/>
    <property type="match status" value="1"/>
</dbReference>
<dbReference type="PROSITE" id="PS50042">
    <property type="entry name" value="CNMP_BINDING_3"/>
    <property type="match status" value="1"/>
</dbReference>
<dbReference type="InterPro" id="IPR000595">
    <property type="entry name" value="cNMP-bd_dom"/>
</dbReference>
<dbReference type="GO" id="GO:0004862">
    <property type="term" value="F:cAMP-dependent protein kinase inhibitor activity"/>
    <property type="evidence" value="ECO:0007669"/>
    <property type="project" value="TreeGrafter"/>
</dbReference>
<evidence type="ECO:0000313" key="2">
    <source>
        <dbReference type="EMBL" id="MDI4509195.1"/>
    </source>
</evidence>
<name>A0A109WGK5_FAUOS</name>
<organism evidence="3 4">
    <name type="scientific">Faucicola osloensis</name>
    <name type="common">Moraxella osloensis</name>
    <dbReference type="NCBI Taxonomy" id="34062"/>
    <lineage>
        <taxon>Bacteria</taxon>
        <taxon>Pseudomonadati</taxon>
        <taxon>Pseudomonadota</taxon>
        <taxon>Gammaproteobacteria</taxon>
        <taxon>Moraxellales</taxon>
        <taxon>Moraxellaceae</taxon>
        <taxon>Faucicola</taxon>
    </lineage>
</organism>
<dbReference type="PANTHER" id="PTHR11635">
    <property type="entry name" value="CAMP-DEPENDENT PROTEIN KINASE REGULATORY CHAIN"/>
    <property type="match status" value="1"/>
</dbReference>
<dbReference type="AlphaFoldDB" id="A0A109WGK5"/>
<dbReference type="Gene3D" id="2.60.120.10">
    <property type="entry name" value="Jelly Rolls"/>
    <property type="match status" value="1"/>
</dbReference>
<proteinExistence type="predicted"/>
<dbReference type="InterPro" id="IPR014710">
    <property type="entry name" value="RmlC-like_jellyroll"/>
</dbReference>
<dbReference type="EMBL" id="SSCJ01000002">
    <property type="protein sequence ID" value="MDI4509195.1"/>
    <property type="molecule type" value="Genomic_DNA"/>
</dbReference>
<keyword evidence="4" id="KW-1185">Reference proteome</keyword>
<protein>
    <submittedName>
        <fullName evidence="2">Cyclic nucleotide-binding domain-containing protein</fullName>
    </submittedName>
    <submittedName>
        <fullName evidence="3">MlotiK1 channel</fullName>
    </submittedName>
</protein>
<dbReference type="Pfam" id="PF00027">
    <property type="entry name" value="cNMP_binding"/>
    <property type="match status" value="1"/>
</dbReference>
<dbReference type="KEGG" id="mos:AXE82_03745"/>
<gene>
    <name evidence="2" type="ORF">E6P75_03080</name>
    <name evidence="3" type="ORF">NCTC10465_00716</name>
</gene>
<dbReference type="GO" id="GO:0030552">
    <property type="term" value="F:cAMP binding"/>
    <property type="evidence" value="ECO:0007669"/>
    <property type="project" value="TreeGrafter"/>
</dbReference>
<dbReference type="GO" id="GO:0005829">
    <property type="term" value="C:cytosol"/>
    <property type="evidence" value="ECO:0007669"/>
    <property type="project" value="TreeGrafter"/>
</dbReference>
<dbReference type="OrthoDB" id="6881322at2"/>
<sequence length="152" mass="16949">MDNPLFEYLKNSPIFSRLDPYMFQVVENSLHFKQLSPQEVLFTEGEHGDFMAFLLIGELSVIKYSPSGAEIKVGEIRAGESTGEMALLDLLTRSATIKAASLCALVTLSRADFERLLSDYPRIGVEMLRGLAIILSLNLRRTSEHLTRAVNA</sequence>
<accession>A0A109WGK5</accession>
<dbReference type="RefSeq" id="WP_036594464.1">
    <property type="nucleotide sequence ID" value="NZ_CBCRZU010000003.1"/>
</dbReference>
<feature type="domain" description="Cyclic nucleotide-binding" evidence="1">
    <location>
        <begin position="14"/>
        <end position="117"/>
    </location>
</feature>
<dbReference type="SMART" id="SM00100">
    <property type="entry name" value="cNMP"/>
    <property type="match status" value="1"/>
</dbReference>
<evidence type="ECO:0000313" key="4">
    <source>
        <dbReference type="Proteomes" id="UP000255230"/>
    </source>
</evidence>
<dbReference type="Proteomes" id="UP000255230">
    <property type="component" value="Unassembled WGS sequence"/>
</dbReference>
<dbReference type="InterPro" id="IPR018490">
    <property type="entry name" value="cNMP-bd_dom_sf"/>
</dbReference>
<dbReference type="InterPro" id="IPR050503">
    <property type="entry name" value="cAMP-dep_PK_reg_su-like"/>
</dbReference>
<evidence type="ECO:0000259" key="1">
    <source>
        <dbReference type="PROSITE" id="PS50042"/>
    </source>
</evidence>
<reference evidence="3 4" key="1">
    <citation type="submission" date="2018-06" db="EMBL/GenBank/DDBJ databases">
        <authorList>
            <consortium name="Pathogen Informatics"/>
            <person name="Doyle S."/>
        </authorList>
    </citation>
    <scope>NUCLEOTIDE SEQUENCE [LARGE SCALE GENOMIC DNA]</scope>
    <source>
        <strain evidence="3 4">NCTC10465</strain>
    </source>
</reference>
<reference evidence="2" key="2">
    <citation type="submission" date="2019-04" db="EMBL/GenBank/DDBJ databases">
        <title>Moraxella osloensis CCUG 73412, isolated from corneal scrapings as causative agent of keratitis.</title>
        <authorList>
            <person name="Connolly G."/>
            <person name="Jaen-Luchoro D."/>
            <person name="Pinyeiro-Iglesias B."/>
            <person name="Curry A."/>
            <person name="Knowles S."/>
            <person name="Moore E.R.B."/>
        </authorList>
    </citation>
    <scope>NUCLEOTIDE SEQUENCE</scope>
    <source>
        <strain evidence="2">CCUG 73412</strain>
    </source>
</reference>
<dbReference type="GO" id="GO:0034236">
    <property type="term" value="F:protein kinase A catalytic subunit binding"/>
    <property type="evidence" value="ECO:0007669"/>
    <property type="project" value="TreeGrafter"/>
</dbReference>
<dbReference type="EMBL" id="UGPY01000001">
    <property type="protein sequence ID" value="STY96949.1"/>
    <property type="molecule type" value="Genomic_DNA"/>
</dbReference>
<dbReference type="SUPFAM" id="SSF51206">
    <property type="entry name" value="cAMP-binding domain-like"/>
    <property type="match status" value="1"/>
</dbReference>
<dbReference type="GO" id="GO:0005952">
    <property type="term" value="C:cAMP-dependent protein kinase complex"/>
    <property type="evidence" value="ECO:0007669"/>
    <property type="project" value="InterPro"/>
</dbReference>
<dbReference type="GeneID" id="35778710"/>
<evidence type="ECO:0000313" key="3">
    <source>
        <dbReference type="EMBL" id="STY96949.1"/>
    </source>
</evidence>